<reference evidence="6" key="1">
    <citation type="journal article" date="2023" name="PLoS Negl. Trop. Dis.">
        <title>A genome sequence for Biomphalaria pfeifferi, the major vector snail for the human-infecting parasite Schistosoma mansoni.</title>
        <authorList>
            <person name="Bu L."/>
            <person name="Lu L."/>
            <person name="Laidemitt M.R."/>
            <person name="Zhang S.M."/>
            <person name="Mutuku M."/>
            <person name="Mkoji G."/>
            <person name="Steinauer M."/>
            <person name="Loker E.S."/>
        </authorList>
    </citation>
    <scope>NUCLEOTIDE SEQUENCE</scope>
    <source>
        <strain evidence="6">KasaAsao</strain>
    </source>
</reference>
<dbReference type="SUPFAM" id="SSF57850">
    <property type="entry name" value="RING/U-box"/>
    <property type="match status" value="1"/>
</dbReference>
<keyword evidence="2" id="KW-0863">Zinc-finger</keyword>
<dbReference type="EMBL" id="JASAOG010000086">
    <property type="protein sequence ID" value="KAK0053428.1"/>
    <property type="molecule type" value="Genomic_DNA"/>
</dbReference>
<dbReference type="GO" id="GO:0061630">
    <property type="term" value="F:ubiquitin protein ligase activity"/>
    <property type="evidence" value="ECO:0007669"/>
    <property type="project" value="TreeGrafter"/>
</dbReference>
<feature type="region of interest" description="Disordered" evidence="4">
    <location>
        <begin position="131"/>
        <end position="176"/>
    </location>
</feature>
<keyword evidence="3" id="KW-0862">Zinc</keyword>
<dbReference type="GO" id="GO:0005634">
    <property type="term" value="C:nucleus"/>
    <property type="evidence" value="ECO:0007669"/>
    <property type="project" value="TreeGrafter"/>
</dbReference>
<dbReference type="Pfam" id="PF13639">
    <property type="entry name" value="zf-RING_2"/>
    <property type="match status" value="1"/>
</dbReference>
<comment type="caution">
    <text evidence="6">The sequence shown here is derived from an EMBL/GenBank/DDBJ whole genome shotgun (WGS) entry which is preliminary data.</text>
</comment>
<evidence type="ECO:0000256" key="4">
    <source>
        <dbReference type="SAM" id="MobiDB-lite"/>
    </source>
</evidence>
<accession>A0AAD8BF46</accession>
<dbReference type="InterPro" id="IPR051834">
    <property type="entry name" value="RING_finger_E3_ligase"/>
</dbReference>
<keyword evidence="1" id="KW-0479">Metal-binding</keyword>
<dbReference type="AlphaFoldDB" id="A0AAD8BF46"/>
<dbReference type="PANTHER" id="PTHR45931:SF3">
    <property type="entry name" value="RING ZINC FINGER-CONTAINING PROTEIN"/>
    <property type="match status" value="1"/>
</dbReference>
<dbReference type="PANTHER" id="PTHR45931">
    <property type="entry name" value="SI:CH211-59O9.10"/>
    <property type="match status" value="1"/>
</dbReference>
<evidence type="ECO:0000259" key="5">
    <source>
        <dbReference type="Pfam" id="PF13639"/>
    </source>
</evidence>
<name>A0AAD8BF46_BIOPF</name>
<keyword evidence="7" id="KW-1185">Reference proteome</keyword>
<evidence type="ECO:0000313" key="7">
    <source>
        <dbReference type="Proteomes" id="UP001233172"/>
    </source>
</evidence>
<evidence type="ECO:0000256" key="3">
    <source>
        <dbReference type="ARBA" id="ARBA00022833"/>
    </source>
</evidence>
<dbReference type="InterPro" id="IPR001841">
    <property type="entry name" value="Znf_RING"/>
</dbReference>
<dbReference type="InterPro" id="IPR013083">
    <property type="entry name" value="Znf_RING/FYVE/PHD"/>
</dbReference>
<proteinExistence type="predicted"/>
<feature type="non-terminal residue" evidence="6">
    <location>
        <position position="1"/>
    </location>
</feature>
<sequence length="270" mass="31415">ALEKLDPSMEEDVNVFRLQLEELFGPDSSRSMNFHQDNAADLRRAMHEIFGLESDETLSEDDVMLRTLQQQEMDELWSLEAAIRLQDEMERPRRRASHSLFDAFRLLQGPTLSSRSSEPVRNGRLSTDDWVERQLEETGREEAQRRRLQRQEEEARRRREEHAARNREESSRTQRHGQDFAMNFFGLFINRMMSHSMPPPSLTRSQLDDLPTTVHKENSCNAEAAASSDVRCCICLADFIHGDQKRVLPCAHNFHLKCADKWLGVPHTQL</sequence>
<dbReference type="GO" id="GO:0008270">
    <property type="term" value="F:zinc ion binding"/>
    <property type="evidence" value="ECO:0007669"/>
    <property type="project" value="UniProtKB-KW"/>
</dbReference>
<evidence type="ECO:0000256" key="1">
    <source>
        <dbReference type="ARBA" id="ARBA00022723"/>
    </source>
</evidence>
<reference evidence="6" key="2">
    <citation type="submission" date="2023-04" db="EMBL/GenBank/DDBJ databases">
        <authorList>
            <person name="Bu L."/>
            <person name="Lu L."/>
            <person name="Laidemitt M.R."/>
            <person name="Zhang S.M."/>
            <person name="Mutuku M."/>
            <person name="Mkoji G."/>
            <person name="Steinauer M."/>
            <person name="Loker E.S."/>
        </authorList>
    </citation>
    <scope>NUCLEOTIDE SEQUENCE</scope>
    <source>
        <strain evidence="6">KasaAsao</strain>
        <tissue evidence="6">Whole Snail</tissue>
    </source>
</reference>
<feature type="domain" description="RING-type" evidence="5">
    <location>
        <begin position="231"/>
        <end position="263"/>
    </location>
</feature>
<dbReference type="GO" id="GO:0006511">
    <property type="term" value="P:ubiquitin-dependent protein catabolic process"/>
    <property type="evidence" value="ECO:0007669"/>
    <property type="project" value="TreeGrafter"/>
</dbReference>
<dbReference type="Proteomes" id="UP001233172">
    <property type="component" value="Unassembled WGS sequence"/>
</dbReference>
<dbReference type="Gene3D" id="3.30.40.10">
    <property type="entry name" value="Zinc/RING finger domain, C3HC4 (zinc finger)"/>
    <property type="match status" value="1"/>
</dbReference>
<evidence type="ECO:0000313" key="6">
    <source>
        <dbReference type="EMBL" id="KAK0053428.1"/>
    </source>
</evidence>
<protein>
    <submittedName>
        <fullName evidence="6">E3 ubiquitin-protein ligase RNF6</fullName>
    </submittedName>
</protein>
<organism evidence="6 7">
    <name type="scientific">Biomphalaria pfeifferi</name>
    <name type="common">Bloodfluke planorb</name>
    <name type="synonym">Freshwater snail</name>
    <dbReference type="NCBI Taxonomy" id="112525"/>
    <lineage>
        <taxon>Eukaryota</taxon>
        <taxon>Metazoa</taxon>
        <taxon>Spiralia</taxon>
        <taxon>Lophotrochozoa</taxon>
        <taxon>Mollusca</taxon>
        <taxon>Gastropoda</taxon>
        <taxon>Heterobranchia</taxon>
        <taxon>Euthyneura</taxon>
        <taxon>Panpulmonata</taxon>
        <taxon>Hygrophila</taxon>
        <taxon>Lymnaeoidea</taxon>
        <taxon>Planorbidae</taxon>
        <taxon>Biomphalaria</taxon>
    </lineage>
</organism>
<gene>
    <name evidence="6" type="ORF">Bpfe_017126</name>
</gene>
<evidence type="ECO:0000256" key="2">
    <source>
        <dbReference type="ARBA" id="ARBA00022771"/>
    </source>
</evidence>